<sequence>MNISSITSTMNNYNMSSFFNTMSDPNSSKNIPLINSVDSYVQDSYTESKLNGISQNQELQNIFNTIEPTINTSSNIVPTSPTAFSDLQDSMEQGLINSLQGGSSYIDSSTLSIYNSIENGSYKPSSASIMTTNPYTMYNNVDSMQNQTQSIGNLLNTIS</sequence>
<keyword evidence="2" id="KW-1185">Reference proteome</keyword>
<evidence type="ECO:0000313" key="2">
    <source>
        <dbReference type="Proteomes" id="UP000184310"/>
    </source>
</evidence>
<evidence type="ECO:0000313" key="1">
    <source>
        <dbReference type="EMBL" id="SHK51523.1"/>
    </source>
</evidence>
<dbReference type="AlphaFoldDB" id="A0A1M6T3C9"/>
<name>A0A1M6T3C9_9CLOT</name>
<dbReference type="OrthoDB" id="1938626at2"/>
<gene>
    <name evidence="1" type="ORF">SAMN02745163_03937</name>
</gene>
<dbReference type="RefSeq" id="WP_072992174.1">
    <property type="nucleotide sequence ID" value="NZ_FQZB01000019.1"/>
</dbReference>
<dbReference type="EMBL" id="FQZB01000019">
    <property type="protein sequence ID" value="SHK51523.1"/>
    <property type="molecule type" value="Genomic_DNA"/>
</dbReference>
<accession>A0A1M6T3C9</accession>
<organism evidence="1 2">
    <name type="scientific">Clostridium cavendishii DSM 21758</name>
    <dbReference type="NCBI Taxonomy" id="1121302"/>
    <lineage>
        <taxon>Bacteria</taxon>
        <taxon>Bacillati</taxon>
        <taxon>Bacillota</taxon>
        <taxon>Clostridia</taxon>
        <taxon>Eubacteriales</taxon>
        <taxon>Clostridiaceae</taxon>
        <taxon>Clostridium</taxon>
    </lineage>
</organism>
<protein>
    <submittedName>
        <fullName evidence="1">Uncharacterized protein</fullName>
    </submittedName>
</protein>
<proteinExistence type="predicted"/>
<dbReference type="Proteomes" id="UP000184310">
    <property type="component" value="Unassembled WGS sequence"/>
</dbReference>
<reference evidence="1 2" key="1">
    <citation type="submission" date="2016-11" db="EMBL/GenBank/DDBJ databases">
        <authorList>
            <person name="Jaros S."/>
            <person name="Januszkiewicz K."/>
            <person name="Wedrychowicz H."/>
        </authorList>
    </citation>
    <scope>NUCLEOTIDE SEQUENCE [LARGE SCALE GENOMIC DNA]</scope>
    <source>
        <strain evidence="1 2">DSM 21758</strain>
    </source>
</reference>